<organism evidence="6 7">
    <name type="scientific">Phrynocephalus forsythii</name>
    <dbReference type="NCBI Taxonomy" id="171643"/>
    <lineage>
        <taxon>Eukaryota</taxon>
        <taxon>Metazoa</taxon>
        <taxon>Chordata</taxon>
        <taxon>Craniata</taxon>
        <taxon>Vertebrata</taxon>
        <taxon>Euteleostomi</taxon>
        <taxon>Lepidosauria</taxon>
        <taxon>Squamata</taxon>
        <taxon>Bifurcata</taxon>
        <taxon>Unidentata</taxon>
        <taxon>Episquamata</taxon>
        <taxon>Toxicofera</taxon>
        <taxon>Iguania</taxon>
        <taxon>Acrodonta</taxon>
        <taxon>Agamidae</taxon>
        <taxon>Agaminae</taxon>
        <taxon>Phrynocephalus</taxon>
    </lineage>
</organism>
<comment type="similarity">
    <text evidence="1">Belongs to the TRAFAC class dynamin-like GTPase superfamily. IRG family.</text>
</comment>
<dbReference type="AlphaFoldDB" id="A0A9Q1AQN4"/>
<dbReference type="Gene3D" id="3.40.50.300">
    <property type="entry name" value="P-loop containing nucleotide triphosphate hydrolases"/>
    <property type="match status" value="2"/>
</dbReference>
<dbReference type="GO" id="GO:0016020">
    <property type="term" value="C:membrane"/>
    <property type="evidence" value="ECO:0007669"/>
    <property type="project" value="InterPro"/>
</dbReference>
<name>A0A9Q1AQN4_9SAUR</name>
<dbReference type="InterPro" id="IPR007743">
    <property type="entry name" value="Immunity-related_GTPase-like"/>
</dbReference>
<dbReference type="PROSITE" id="PS51716">
    <property type="entry name" value="G_IRG"/>
    <property type="match status" value="2"/>
</dbReference>
<keyword evidence="3" id="KW-0378">Hydrolase</keyword>
<dbReference type="Proteomes" id="UP001142489">
    <property type="component" value="Unassembled WGS sequence"/>
</dbReference>
<feature type="domain" description="IRG-type G" evidence="5">
    <location>
        <begin position="41"/>
        <end position="226"/>
    </location>
</feature>
<dbReference type="PANTHER" id="PTHR32341">
    <property type="entry name" value="INTERFERON-INDUCIBLE GTPASE"/>
    <property type="match status" value="1"/>
</dbReference>
<keyword evidence="2" id="KW-0547">Nucleotide-binding</keyword>
<evidence type="ECO:0000259" key="5">
    <source>
        <dbReference type="PROSITE" id="PS51716"/>
    </source>
</evidence>
<dbReference type="InterPro" id="IPR027417">
    <property type="entry name" value="P-loop_NTPase"/>
</dbReference>
<evidence type="ECO:0000313" key="6">
    <source>
        <dbReference type="EMBL" id="KAJ7304032.1"/>
    </source>
</evidence>
<protein>
    <recommendedName>
        <fullName evidence="5">IRG-type G domain-containing protein</fullName>
    </recommendedName>
</protein>
<evidence type="ECO:0000256" key="2">
    <source>
        <dbReference type="ARBA" id="ARBA00022741"/>
    </source>
</evidence>
<dbReference type="InterPro" id="IPR051515">
    <property type="entry name" value="IRG"/>
</dbReference>
<dbReference type="FunFam" id="3.40.50.300:FF:000541">
    <property type="entry name" value="Immunity related GTPase M"/>
    <property type="match status" value="1"/>
</dbReference>
<reference evidence="6" key="1">
    <citation type="journal article" date="2023" name="DNA Res.">
        <title>Chromosome-level genome assembly of Phrynocephalus forsythii using third-generation DNA sequencing and Hi-C analysis.</title>
        <authorList>
            <person name="Qi Y."/>
            <person name="Zhao W."/>
            <person name="Zhao Y."/>
            <person name="Niu C."/>
            <person name="Cao S."/>
            <person name="Zhang Y."/>
        </authorList>
    </citation>
    <scope>NUCLEOTIDE SEQUENCE</scope>
    <source>
        <tissue evidence="6">Muscle</tissue>
    </source>
</reference>
<dbReference type="OrthoDB" id="422720at2759"/>
<dbReference type="Pfam" id="PF05049">
    <property type="entry name" value="IIGP"/>
    <property type="match status" value="1"/>
</dbReference>
<accession>A0A9Q1AQN4</accession>
<keyword evidence="4" id="KW-0342">GTP-binding</keyword>
<dbReference type="InterPro" id="IPR030385">
    <property type="entry name" value="G_IRG_dom"/>
</dbReference>
<dbReference type="GO" id="GO:0016787">
    <property type="term" value="F:hydrolase activity"/>
    <property type="evidence" value="ECO:0007669"/>
    <property type="project" value="UniProtKB-KW"/>
</dbReference>
<sequence>MDISPHLDVLQLQNLKAQYEAQNAGAIASKIQEVVDSMTALKIQVGFLGERGAGVSTLVQALLEKPCQVSDPWRYFREAPQPTKQEVVHVHPTYPNLTLHDLPGFEVSEKPAAYLKRLGDLSKYSCFVVVVGCGGLSDGHLQLLKAIKQKGKAFLVARTKVDLDLHTAERRLRSRFNPAEQLGLIRKGLAEVLAKDKTDPKKAFLVSGLEPERYEFVCFEDSLEGEVLNLKRNHEGSLDDLTSVSQKKVKELYKICESQSLSETPSVICSALEDPTPVCLNVAVIGEAGSGRSSLINALRGVGSGEPSAAPTGVTEVTKKALAYQLPEVPGLYLWDLPGVGVTEGDVSHVDLSRYDFFLLVASERYKHIHSCLARAIHTAGKEAFFVRNKIDVDVEARPGSQQRPKEQVVEQVRRSCAEALKKDGVDSPQVFLVSCFLRNSYDLSLLREALKSSART</sequence>
<gene>
    <name evidence="6" type="ORF">JRQ81_011552</name>
</gene>
<dbReference type="EMBL" id="JAPFRF010000023">
    <property type="protein sequence ID" value="KAJ7304032.1"/>
    <property type="molecule type" value="Genomic_DNA"/>
</dbReference>
<dbReference type="SUPFAM" id="SSF52540">
    <property type="entry name" value="P-loop containing nucleoside triphosphate hydrolases"/>
    <property type="match status" value="2"/>
</dbReference>
<evidence type="ECO:0000256" key="4">
    <source>
        <dbReference type="ARBA" id="ARBA00023134"/>
    </source>
</evidence>
<evidence type="ECO:0000256" key="3">
    <source>
        <dbReference type="ARBA" id="ARBA00022801"/>
    </source>
</evidence>
<keyword evidence="7" id="KW-1185">Reference proteome</keyword>
<evidence type="ECO:0000256" key="1">
    <source>
        <dbReference type="ARBA" id="ARBA00005429"/>
    </source>
</evidence>
<dbReference type="PANTHER" id="PTHR32341:SF10">
    <property type="entry name" value="INTERFERON-INDUCIBLE GTPASE 5"/>
    <property type="match status" value="1"/>
</dbReference>
<proteinExistence type="inferred from homology"/>
<dbReference type="GO" id="GO:0005525">
    <property type="term" value="F:GTP binding"/>
    <property type="evidence" value="ECO:0007669"/>
    <property type="project" value="UniProtKB-KW"/>
</dbReference>
<comment type="caution">
    <text evidence="6">The sequence shown here is derived from an EMBL/GenBank/DDBJ whole genome shotgun (WGS) entry which is preliminary data.</text>
</comment>
<feature type="domain" description="IRG-type G" evidence="5">
    <location>
        <begin position="278"/>
        <end position="454"/>
    </location>
</feature>
<evidence type="ECO:0000313" key="7">
    <source>
        <dbReference type="Proteomes" id="UP001142489"/>
    </source>
</evidence>